<dbReference type="InterPro" id="IPR007452">
    <property type="entry name" value="TamB_C"/>
</dbReference>
<reference evidence="6 7" key="1">
    <citation type="journal article" date="2019" name="Front. Microbiol.">
        <title>Genomes of Neutrophilic Sulfur-Oxidizing Chemolithoautotrophs Representing 9 Proteobacterial Species From 8 Genera.</title>
        <authorList>
            <person name="Watanabe T."/>
            <person name="Kojima H."/>
            <person name="Umezawa K."/>
            <person name="Hori C."/>
            <person name="Takasuka T.E."/>
            <person name="Kato Y."/>
            <person name="Fukui M."/>
        </authorList>
    </citation>
    <scope>NUCLEOTIDE SEQUENCE [LARGE SCALE GENOMIC DNA]</scope>
    <source>
        <strain evidence="6 7">TTN</strain>
    </source>
</reference>
<dbReference type="RefSeq" id="WP_124705210.1">
    <property type="nucleotide sequence ID" value="NZ_BGOW01000019.1"/>
</dbReference>
<dbReference type="Pfam" id="PF04357">
    <property type="entry name" value="TamB"/>
    <property type="match status" value="1"/>
</dbReference>
<evidence type="ECO:0000256" key="1">
    <source>
        <dbReference type="ARBA" id="ARBA00004167"/>
    </source>
</evidence>
<comment type="subcellular location">
    <subcellularLocation>
        <location evidence="1">Membrane</location>
        <topology evidence="1">Single-pass membrane protein</topology>
    </subcellularLocation>
</comment>
<dbReference type="GO" id="GO:0097347">
    <property type="term" value="C:TAM protein secretion complex"/>
    <property type="evidence" value="ECO:0007669"/>
    <property type="project" value="TreeGrafter"/>
</dbReference>
<organism evidence="6 7">
    <name type="scientific">Sulfuriferula multivorans</name>
    <dbReference type="NCBI Taxonomy" id="1559896"/>
    <lineage>
        <taxon>Bacteria</taxon>
        <taxon>Pseudomonadati</taxon>
        <taxon>Pseudomonadota</taxon>
        <taxon>Betaproteobacteria</taxon>
        <taxon>Nitrosomonadales</taxon>
        <taxon>Sulfuricellaceae</taxon>
        <taxon>Sulfuriferula</taxon>
    </lineage>
</organism>
<dbReference type="GO" id="GO:0005886">
    <property type="term" value="C:plasma membrane"/>
    <property type="evidence" value="ECO:0007669"/>
    <property type="project" value="InterPro"/>
</dbReference>
<gene>
    <name evidence="6" type="ORF">SFMTTN_2239</name>
</gene>
<evidence type="ECO:0000256" key="2">
    <source>
        <dbReference type="ARBA" id="ARBA00022692"/>
    </source>
</evidence>
<feature type="domain" description="Translocation and assembly module TamB C-terminal" evidence="5">
    <location>
        <begin position="903"/>
        <end position="1234"/>
    </location>
</feature>
<evidence type="ECO:0000313" key="6">
    <source>
        <dbReference type="EMBL" id="GBL46425.1"/>
    </source>
</evidence>
<evidence type="ECO:0000256" key="4">
    <source>
        <dbReference type="ARBA" id="ARBA00023136"/>
    </source>
</evidence>
<evidence type="ECO:0000313" key="7">
    <source>
        <dbReference type="Proteomes" id="UP000286806"/>
    </source>
</evidence>
<dbReference type="PANTHER" id="PTHR36985:SF1">
    <property type="entry name" value="TRANSLOCATION AND ASSEMBLY MODULE SUBUNIT TAMB"/>
    <property type="match status" value="1"/>
</dbReference>
<evidence type="ECO:0000259" key="5">
    <source>
        <dbReference type="Pfam" id="PF04357"/>
    </source>
</evidence>
<dbReference type="EMBL" id="BGOW01000019">
    <property type="protein sequence ID" value="GBL46425.1"/>
    <property type="molecule type" value="Genomic_DNA"/>
</dbReference>
<dbReference type="PANTHER" id="PTHR36985">
    <property type="entry name" value="TRANSLOCATION AND ASSEMBLY MODULE SUBUNIT TAMB"/>
    <property type="match status" value="1"/>
</dbReference>
<name>A0A401JFL2_9PROT</name>
<keyword evidence="3" id="KW-1133">Transmembrane helix</keyword>
<proteinExistence type="predicted"/>
<dbReference type="Proteomes" id="UP000286806">
    <property type="component" value="Unassembled WGS sequence"/>
</dbReference>
<dbReference type="OrthoDB" id="5288149at2"/>
<protein>
    <recommendedName>
        <fullName evidence="5">Translocation and assembly module TamB C-terminal domain-containing protein</fullName>
    </recommendedName>
</protein>
<dbReference type="AlphaFoldDB" id="A0A401JFL2"/>
<accession>A0A401JFL2</accession>
<evidence type="ECO:0000256" key="3">
    <source>
        <dbReference type="ARBA" id="ARBA00022989"/>
    </source>
</evidence>
<comment type="caution">
    <text evidence="6">The sequence shown here is derived from an EMBL/GenBank/DDBJ whole genome shotgun (WGS) entry which is preliminary data.</text>
</comment>
<dbReference type="GO" id="GO:0009306">
    <property type="term" value="P:protein secretion"/>
    <property type="evidence" value="ECO:0007669"/>
    <property type="project" value="InterPro"/>
</dbReference>
<sequence length="1235" mass="130191">MLWLGLLLVLIAGLVWLAGREPTLHIGAQIATRLAGGQLSFEGVSGSLYGPLKFSRVRLDTPERHIEARDVVLDWSPHALLYDHQLLIRKLTLASLDITLIKPSPEPPKLPVTLRLPYALNIPDARIEHLTVHQGAHSWPLSQLRLALTNPGDAYHARLSVRSPWGAGQASARLAADAPFALNGTLDFARNDGLHDYTAHTAVSGTLGQLEVQGTGSSGAASGRWQASLTPFQPVPLQQASVVVRQLDLRRLGAGLPQTDMDADLTLQARTATIFSGELRLANRLPGALDAGRIPLKSAHTRFSASPDQFALHALALDLGSAGQFNGEGSLQHGLLALNLSTANLNLHDLYNPLRPTRLAGKIALGVEQSGQTLSAELSQAGYRIALNARRAGEQLVIDNARLAAGGGEFNFSARLALAGTRAFSAQGQLRRFDPSRFGGYPAATINATATAHGQLDPQLAASVALNVANSRYRGQQLSGKGAFKLAAKRVWDSDIALRLGANRLEAKGAFGAANDRLDWRLDAPDVAAFGQGFGGRMTAQGSLGGSLVQPSASVKLEGQALAWQGIRLDSVSATGQLQHGINGALNLSARLRGYRSADFALASAALDMHGTRAAHTINLAARNPQIDARATLSGGWRDGQGWNGRILRLENTGRYPVVLNAPARLALGAGHIELSQADLALARGSVRVDEFALQSGRISSQGSMSGLDSAYLLRLANINPDVESTLVVGGKWQFAAARQVNGSIQLWRERGDVTLPGQSGTALGIQRLVLTVQAIDNRIHSELDAQGNKLGVVSVLADTALAQRNGQWGVSGNAPLSVAARVNTPSLAWVSPLLGEPITLDGSVQAQVSAGGTVNAPLLSGTVSADKLLFTYPEQGIAFTDGSLRASLRGDTLTLDSLHLRAGSGSLTGTGTALLRDGKPTMQIALLADKLALLQRPDRQLTVSGKADVSLAPRLLRVTAKINADHALIELPRGDAPTLSSDVIVLGRQKPPSAKRLPTALDFDLDFDLGDQFYLKGRGMDARLTGLVKLHARDGGLPTAVGSVQVAEGTYSAYGQRLNIERGVVNFSGPVDNPGLNILALRKNQTVEAGVAITGSALAPVVKLVSIPDVPDTEKLSWLVLGHGTEKSSAAEFSALQTAAGVLLGMGDSVSLQARLAEATGLSEVNLAGGGSLQNSILVLGKRLSKNVYLSYEQGLAGTTSLVKINYTLSRRVSVRAQTGSQSAVDVFYTFSFH</sequence>
<keyword evidence="4" id="KW-0472">Membrane</keyword>
<keyword evidence="7" id="KW-1185">Reference proteome</keyword>
<keyword evidence="2" id="KW-0812">Transmembrane</keyword>